<dbReference type="EMBL" id="PXXK01000067">
    <property type="protein sequence ID" value="RFN52368.1"/>
    <property type="molecule type" value="Genomic_DNA"/>
</dbReference>
<comment type="caution">
    <text evidence="1">The sequence shown here is derived from an EMBL/GenBank/DDBJ whole genome shotgun (WGS) entry which is preliminary data.</text>
</comment>
<accession>A0A395MWR5</accession>
<dbReference type="AlphaFoldDB" id="A0A395MWR5"/>
<proteinExistence type="predicted"/>
<reference evidence="1 2" key="1">
    <citation type="journal article" date="2018" name="PLoS Pathog.">
        <title>Evolution of structural diversity of trichothecenes, a family of toxins produced by plant pathogenic and entomopathogenic fungi.</title>
        <authorList>
            <person name="Proctor R.H."/>
            <person name="McCormick S.P."/>
            <person name="Kim H.S."/>
            <person name="Cardoza R.E."/>
            <person name="Stanley A.M."/>
            <person name="Lindo L."/>
            <person name="Kelly A."/>
            <person name="Brown D.W."/>
            <person name="Lee T."/>
            <person name="Vaughan M.M."/>
            <person name="Alexander N.J."/>
            <person name="Busman M."/>
            <person name="Gutierrez S."/>
        </authorList>
    </citation>
    <scope>NUCLEOTIDE SEQUENCE [LARGE SCALE GENOMIC DNA]</scope>
    <source>
        <strain evidence="1 2">NRRL 13405</strain>
    </source>
</reference>
<organism evidence="1 2">
    <name type="scientific">Fusarium flagelliforme</name>
    <dbReference type="NCBI Taxonomy" id="2675880"/>
    <lineage>
        <taxon>Eukaryota</taxon>
        <taxon>Fungi</taxon>
        <taxon>Dikarya</taxon>
        <taxon>Ascomycota</taxon>
        <taxon>Pezizomycotina</taxon>
        <taxon>Sordariomycetes</taxon>
        <taxon>Hypocreomycetidae</taxon>
        <taxon>Hypocreales</taxon>
        <taxon>Nectriaceae</taxon>
        <taxon>Fusarium</taxon>
        <taxon>Fusarium incarnatum-equiseti species complex</taxon>
    </lineage>
</organism>
<name>A0A395MWR5_9HYPO</name>
<evidence type="ECO:0000313" key="1">
    <source>
        <dbReference type="EMBL" id="RFN52368.1"/>
    </source>
</evidence>
<sequence length="340" mass="39352">MSQNPEEVYCTICGMLLDRDCIVLSGPHWPQDNARTVSDKEVTRYTAITQSCYGEIHILPDNEQIYPQQTTDENHDHIGDGAPAKMYHGIHPACEDLANRVIKTSPNAKISGIGDLFLTLERRCASYQWSTLEQRLGPRDNNYVPPIFNEEKNALTCDGYYVPRNCIDQWGDEWAGWWDENPVNIPDLTTRLISNLEKAPQSSSSHHLQKSMEATPNEINDHIRNFVQGPFPLECTYIMPQSQWAEIFFHIPFLWDLDMETIYEKVGGSNKEDLEKWNWEKLTRQIMSPVPPMVDVDEEDEWDHSQVGLDVPGGLTNRRRIWQVLEEMRPETELREAHDR</sequence>
<evidence type="ECO:0000313" key="2">
    <source>
        <dbReference type="Proteomes" id="UP000265631"/>
    </source>
</evidence>
<dbReference type="STRING" id="2594813.A0A395MWR5"/>
<gene>
    <name evidence="1" type="ORF">FIE12Z_3299</name>
</gene>
<keyword evidence="2" id="KW-1185">Reference proteome</keyword>
<dbReference type="Proteomes" id="UP000265631">
    <property type="component" value="Unassembled WGS sequence"/>
</dbReference>
<protein>
    <submittedName>
        <fullName evidence="1">Uncharacterized protein</fullName>
    </submittedName>
</protein>